<dbReference type="PANTHER" id="PTHR42981">
    <property type="entry name" value="PYRUVATE DEHYDROGENASE [UBIQUINONE]"/>
    <property type="match status" value="1"/>
</dbReference>
<evidence type="ECO:0000313" key="2">
    <source>
        <dbReference type="EMBL" id="AAL75571.1"/>
    </source>
</evidence>
<dbReference type="InterPro" id="IPR029061">
    <property type="entry name" value="THDP-binding"/>
</dbReference>
<organism evidence="2">
    <name type="scientific">Streptococcus pneumoniae</name>
    <dbReference type="NCBI Taxonomy" id="1313"/>
    <lineage>
        <taxon>Bacteria</taxon>
        <taxon>Bacillati</taxon>
        <taxon>Bacillota</taxon>
        <taxon>Bacilli</taxon>
        <taxon>Lactobacillales</taxon>
        <taxon>Streptococcaceae</taxon>
        <taxon>Streptococcus</taxon>
    </lineage>
</organism>
<dbReference type="EMBL" id="AF467892">
    <property type="protein sequence ID" value="AAL75571.1"/>
    <property type="molecule type" value="Genomic_DNA"/>
</dbReference>
<dbReference type="InterPro" id="IPR047211">
    <property type="entry name" value="POXB-like"/>
</dbReference>
<dbReference type="Gene3D" id="3.40.50.970">
    <property type="match status" value="1"/>
</dbReference>
<dbReference type="SUPFAM" id="SSF52518">
    <property type="entry name" value="Thiamin diphosphate-binding fold (THDP-binding)"/>
    <property type="match status" value="1"/>
</dbReference>
<protein>
    <submittedName>
        <fullName evidence="2">Truncated pyruvate oxidase</fullName>
    </submittedName>
</protein>
<dbReference type="InterPro" id="IPR012001">
    <property type="entry name" value="Thiamin_PyroP_enz_TPP-bd_dom"/>
</dbReference>
<keyword evidence="2" id="KW-0670">Pyruvate</keyword>
<feature type="domain" description="Thiamine pyrophosphate enzyme N-terminal TPP-binding" evidence="1">
    <location>
        <begin position="7"/>
        <end position="122"/>
    </location>
</feature>
<evidence type="ECO:0000259" key="1">
    <source>
        <dbReference type="Pfam" id="PF02776"/>
    </source>
</evidence>
<name>Q8RT93_STREE</name>
<reference evidence="2" key="1">
    <citation type="journal article" date="2002" name="J. Bacteriol.">
        <title>Short-sequence tandem and nontandem DNA repeats and endogenous hydrogen peroxide production contribute to genetic instability of Streptococcus pneumoniae.</title>
        <authorList>
            <person name="Pericone C.D."/>
            <person name="Bae D."/>
            <person name="Shchepetov M."/>
            <person name="McCool T."/>
            <person name="Weiser J.N."/>
        </authorList>
    </citation>
    <scope>NUCLEOTIDE SEQUENCE</scope>
    <source>
        <strain evidence="2">P62</strain>
    </source>
</reference>
<dbReference type="Pfam" id="PF02776">
    <property type="entry name" value="TPP_enzyme_N"/>
    <property type="match status" value="1"/>
</dbReference>
<proteinExistence type="predicted"/>
<dbReference type="GO" id="GO:0030976">
    <property type="term" value="F:thiamine pyrophosphate binding"/>
    <property type="evidence" value="ECO:0007669"/>
    <property type="project" value="InterPro"/>
</dbReference>
<accession>Q8RT93</accession>
<sequence>MTQGKITASAAMLNVLKTWGVDTIYGIPSGTLSSLMDALAEDKDIRFLQVRHEETGALAAVMQAKFGGSIGVAVGSGGPGATHLINGVYDAAMDNTPFLAILGSRPVNELNMDAFQELNQNPMYNGIAVYNKRVAYAEQLPKVIDEACRAAVSKKRSSCC</sequence>
<dbReference type="PANTHER" id="PTHR42981:SF2">
    <property type="entry name" value="PYRUVATE DEHYDROGENASE [UBIQUINONE]"/>
    <property type="match status" value="1"/>
</dbReference>
<gene>
    <name evidence="2" type="primary">spxB</name>
</gene>
<dbReference type="AlphaFoldDB" id="Q8RT93"/>